<organism evidence="2 3">
    <name type="scientific">Pedobacter planticolens</name>
    <dbReference type="NCBI Taxonomy" id="2679964"/>
    <lineage>
        <taxon>Bacteria</taxon>
        <taxon>Pseudomonadati</taxon>
        <taxon>Bacteroidota</taxon>
        <taxon>Sphingobacteriia</taxon>
        <taxon>Sphingobacteriales</taxon>
        <taxon>Sphingobacteriaceae</taxon>
        <taxon>Pedobacter</taxon>
    </lineage>
</organism>
<reference evidence="2" key="1">
    <citation type="submission" date="2019-11" db="EMBL/GenBank/DDBJ databases">
        <title>Description of Pedobacter sp. LMG 31464T.</title>
        <authorList>
            <person name="Carlier A."/>
            <person name="Qi S."/>
            <person name="Vandamme P."/>
        </authorList>
    </citation>
    <scope>NUCLEOTIDE SEQUENCE</scope>
    <source>
        <strain evidence="2">LMG 31464</strain>
    </source>
</reference>
<name>A0A923IVF9_9SPHI</name>
<proteinExistence type="predicted"/>
<dbReference type="RefSeq" id="WP_182920714.1">
    <property type="nucleotide sequence ID" value="NZ_WNXD01000001.1"/>
</dbReference>
<keyword evidence="1" id="KW-0472">Membrane</keyword>
<dbReference type="EMBL" id="WNXD01000001">
    <property type="protein sequence ID" value="MBB2144012.1"/>
    <property type="molecule type" value="Genomic_DNA"/>
</dbReference>
<accession>A0A923IVF9</accession>
<evidence type="ECO:0000313" key="2">
    <source>
        <dbReference type="EMBL" id="MBB2144012.1"/>
    </source>
</evidence>
<gene>
    <name evidence="2" type="ORF">GM921_00815</name>
</gene>
<keyword evidence="3" id="KW-1185">Reference proteome</keyword>
<dbReference type="Proteomes" id="UP000601055">
    <property type="component" value="Unassembled WGS sequence"/>
</dbReference>
<feature type="transmembrane region" description="Helical" evidence="1">
    <location>
        <begin position="7"/>
        <end position="26"/>
    </location>
</feature>
<keyword evidence="1" id="KW-0812">Transmembrane</keyword>
<comment type="caution">
    <text evidence="2">The sequence shown here is derived from an EMBL/GenBank/DDBJ whole genome shotgun (WGS) entry which is preliminary data.</text>
</comment>
<evidence type="ECO:0000256" key="1">
    <source>
        <dbReference type="SAM" id="Phobius"/>
    </source>
</evidence>
<evidence type="ECO:0000313" key="3">
    <source>
        <dbReference type="Proteomes" id="UP000601055"/>
    </source>
</evidence>
<dbReference type="AlphaFoldDB" id="A0A923IVF9"/>
<protein>
    <submittedName>
        <fullName evidence="2">Uncharacterized protein</fullName>
    </submittedName>
</protein>
<keyword evidence="1" id="KW-1133">Transmembrane helix</keyword>
<sequence length="161" mass="18501">MKNKKAVYLLIGCVTIVWGLIIYRIYSSLATDEEPILPKYQPKLNGITVVDHTEDKHELHLQRDPFSSYNFIATVYNETSPQPAKTTKPIVAKPIIQWPTISYRGYINNRKSRQKITIISINAKELMITEGSKHQGIQLLKNMGDSIKILFNHETKYISIK</sequence>